<evidence type="ECO:0000256" key="3">
    <source>
        <dbReference type="ARBA" id="ARBA00023163"/>
    </source>
</evidence>
<dbReference type="GO" id="GO:0003677">
    <property type="term" value="F:DNA binding"/>
    <property type="evidence" value="ECO:0007669"/>
    <property type="project" value="UniProtKB-KW"/>
</dbReference>
<feature type="region of interest" description="Disordered" evidence="4">
    <location>
        <begin position="1"/>
        <end position="25"/>
    </location>
</feature>
<dbReference type="Gene3D" id="1.10.260.40">
    <property type="entry name" value="lambda repressor-like DNA-binding domains"/>
    <property type="match status" value="1"/>
</dbReference>
<evidence type="ECO:0000313" key="7">
    <source>
        <dbReference type="Proteomes" id="UP001501599"/>
    </source>
</evidence>
<dbReference type="InterPro" id="IPR010982">
    <property type="entry name" value="Lambda_DNA-bd_dom_sf"/>
</dbReference>
<dbReference type="PANTHER" id="PTHR30146:SF109">
    <property type="entry name" value="HTH-TYPE TRANSCRIPTIONAL REGULATOR GALS"/>
    <property type="match status" value="1"/>
</dbReference>
<dbReference type="InterPro" id="IPR028082">
    <property type="entry name" value="Peripla_BP_I"/>
</dbReference>
<dbReference type="PROSITE" id="PS50932">
    <property type="entry name" value="HTH_LACI_2"/>
    <property type="match status" value="1"/>
</dbReference>
<sequence>MSGEARYRRAEAPVDPGGERMTKRPRPNIRDVAALAGVSHMTVSRVINDHPSLRDDTRRRVRAAMEELDYRPNSDARALASRRTDRIGVIIDSPAQVGPANTMLGVEQAALASGYRVSTVTVGTDGRTGSRAALQHLGAQGVDGLCVIAPRSSSLTMLRELDRGIPTLVVTPTPDDGYHAVAVDQSGGAGMAMDHLLELGHRRIVHLAGPDDWLDARARLDGYRASMAAAGAPAEVLVGDWTADSGYALGATLDPGVTAVFAANDQMALGLVHALADRGIDVPGDVSVVGFDDLADVAHYRPPLTTVRQDFSALGQRAIETLVAVMAGHARPRIATIPASLTVRASTATPSR</sequence>
<proteinExistence type="predicted"/>
<evidence type="ECO:0000256" key="1">
    <source>
        <dbReference type="ARBA" id="ARBA00023015"/>
    </source>
</evidence>
<dbReference type="Pfam" id="PF00356">
    <property type="entry name" value="LacI"/>
    <property type="match status" value="1"/>
</dbReference>
<dbReference type="PANTHER" id="PTHR30146">
    <property type="entry name" value="LACI-RELATED TRANSCRIPTIONAL REPRESSOR"/>
    <property type="match status" value="1"/>
</dbReference>
<name>A0ABP5MCI4_9MICO</name>
<evidence type="ECO:0000256" key="2">
    <source>
        <dbReference type="ARBA" id="ARBA00023125"/>
    </source>
</evidence>
<keyword evidence="2 6" id="KW-0238">DNA-binding</keyword>
<evidence type="ECO:0000259" key="5">
    <source>
        <dbReference type="PROSITE" id="PS50932"/>
    </source>
</evidence>
<keyword evidence="3" id="KW-0804">Transcription</keyword>
<comment type="caution">
    <text evidence="6">The sequence shown here is derived from an EMBL/GenBank/DDBJ whole genome shotgun (WGS) entry which is preliminary data.</text>
</comment>
<evidence type="ECO:0000256" key="4">
    <source>
        <dbReference type="SAM" id="MobiDB-lite"/>
    </source>
</evidence>
<protein>
    <submittedName>
        <fullName evidence="6">LacI family DNA-binding transcriptional regulator</fullName>
    </submittedName>
</protein>
<dbReference type="InterPro" id="IPR046335">
    <property type="entry name" value="LacI/GalR-like_sensor"/>
</dbReference>
<organism evidence="6 7">
    <name type="scientific">Agrococcus versicolor</name>
    <dbReference type="NCBI Taxonomy" id="501482"/>
    <lineage>
        <taxon>Bacteria</taxon>
        <taxon>Bacillati</taxon>
        <taxon>Actinomycetota</taxon>
        <taxon>Actinomycetes</taxon>
        <taxon>Micrococcales</taxon>
        <taxon>Microbacteriaceae</taxon>
        <taxon>Agrococcus</taxon>
    </lineage>
</organism>
<keyword evidence="1" id="KW-0805">Transcription regulation</keyword>
<dbReference type="InterPro" id="IPR000843">
    <property type="entry name" value="HTH_LacI"/>
</dbReference>
<accession>A0ABP5MCI4</accession>
<dbReference type="SMART" id="SM00354">
    <property type="entry name" value="HTH_LACI"/>
    <property type="match status" value="1"/>
</dbReference>
<dbReference type="EMBL" id="BAAAQT010000001">
    <property type="protein sequence ID" value="GAA2170371.1"/>
    <property type="molecule type" value="Genomic_DNA"/>
</dbReference>
<keyword evidence="7" id="KW-1185">Reference proteome</keyword>
<dbReference type="Pfam" id="PF13377">
    <property type="entry name" value="Peripla_BP_3"/>
    <property type="match status" value="1"/>
</dbReference>
<gene>
    <name evidence="6" type="ORF">GCM10009846_00470</name>
</gene>
<dbReference type="CDD" id="cd01392">
    <property type="entry name" value="HTH_LacI"/>
    <property type="match status" value="1"/>
</dbReference>
<evidence type="ECO:0000313" key="6">
    <source>
        <dbReference type="EMBL" id="GAA2170371.1"/>
    </source>
</evidence>
<dbReference type="Proteomes" id="UP001501599">
    <property type="component" value="Unassembled WGS sequence"/>
</dbReference>
<reference evidence="7" key="1">
    <citation type="journal article" date="2019" name="Int. J. Syst. Evol. Microbiol.">
        <title>The Global Catalogue of Microorganisms (GCM) 10K type strain sequencing project: providing services to taxonomists for standard genome sequencing and annotation.</title>
        <authorList>
            <consortium name="The Broad Institute Genomics Platform"/>
            <consortium name="The Broad Institute Genome Sequencing Center for Infectious Disease"/>
            <person name="Wu L."/>
            <person name="Ma J."/>
        </authorList>
    </citation>
    <scope>NUCLEOTIDE SEQUENCE [LARGE SCALE GENOMIC DNA]</scope>
    <source>
        <strain evidence="7">JCM 16026</strain>
    </source>
</reference>
<dbReference type="Gene3D" id="3.40.50.2300">
    <property type="match status" value="2"/>
</dbReference>
<feature type="compositionally biased region" description="Basic and acidic residues" evidence="4">
    <location>
        <begin position="1"/>
        <end position="22"/>
    </location>
</feature>
<dbReference type="CDD" id="cd01574">
    <property type="entry name" value="PBP1_LacI"/>
    <property type="match status" value="1"/>
</dbReference>
<dbReference type="SUPFAM" id="SSF53822">
    <property type="entry name" value="Periplasmic binding protein-like I"/>
    <property type="match status" value="1"/>
</dbReference>
<dbReference type="PROSITE" id="PS00356">
    <property type="entry name" value="HTH_LACI_1"/>
    <property type="match status" value="1"/>
</dbReference>
<feature type="domain" description="HTH lacI-type" evidence="5">
    <location>
        <begin position="27"/>
        <end position="81"/>
    </location>
</feature>
<dbReference type="SUPFAM" id="SSF47413">
    <property type="entry name" value="lambda repressor-like DNA-binding domains"/>
    <property type="match status" value="1"/>
</dbReference>